<dbReference type="PANTHER" id="PTHR12187:SF11">
    <property type="entry name" value="PHOSPHATIDYLINOSITOL-3,4-BISPHOSPHATE 4-PHOSPHATASE"/>
    <property type="match status" value="1"/>
</dbReference>
<dbReference type="Proteomes" id="UP000265716">
    <property type="component" value="Unassembled WGS sequence"/>
</dbReference>
<evidence type="ECO:0000313" key="5">
    <source>
        <dbReference type="Proteomes" id="UP000265716"/>
    </source>
</evidence>
<feature type="region of interest" description="Disordered" evidence="3">
    <location>
        <begin position="634"/>
        <end position="655"/>
    </location>
</feature>
<reference evidence="4 5" key="1">
    <citation type="submission" date="2018-08" db="EMBL/GenBank/DDBJ databases">
        <title>Aphanomyces genome sequencing and annotation.</title>
        <authorList>
            <person name="Minardi D."/>
            <person name="Oidtmann B."/>
            <person name="Van Der Giezen M."/>
            <person name="Studholme D.J."/>
        </authorList>
    </citation>
    <scope>NUCLEOTIDE SEQUENCE [LARGE SCALE GENOMIC DNA]</scope>
    <source>
        <strain evidence="4 5">SA</strain>
    </source>
</reference>
<organism evidence="4 5">
    <name type="scientific">Aphanomyces astaci</name>
    <name type="common">Crayfish plague agent</name>
    <dbReference type="NCBI Taxonomy" id="112090"/>
    <lineage>
        <taxon>Eukaryota</taxon>
        <taxon>Sar</taxon>
        <taxon>Stramenopiles</taxon>
        <taxon>Oomycota</taxon>
        <taxon>Saprolegniomycetes</taxon>
        <taxon>Saprolegniales</taxon>
        <taxon>Verrucalvaceae</taxon>
        <taxon>Aphanomyces</taxon>
    </lineage>
</organism>
<dbReference type="InterPro" id="IPR039034">
    <property type="entry name" value="INPP4"/>
</dbReference>
<dbReference type="GO" id="GO:0016316">
    <property type="term" value="F:phosphatidylinositol-3,4-bisphosphate 4-phosphatase activity"/>
    <property type="evidence" value="ECO:0007669"/>
    <property type="project" value="InterPro"/>
</dbReference>
<evidence type="ECO:0000313" key="4">
    <source>
        <dbReference type="EMBL" id="RHY37124.1"/>
    </source>
</evidence>
<gene>
    <name evidence="4" type="ORF">DYB38_006004</name>
</gene>
<dbReference type="AlphaFoldDB" id="A0A397C567"/>
<proteinExistence type="predicted"/>
<feature type="region of interest" description="Disordered" evidence="3">
    <location>
        <begin position="318"/>
        <end position="346"/>
    </location>
</feature>
<evidence type="ECO:0000256" key="2">
    <source>
        <dbReference type="ARBA" id="ARBA00023098"/>
    </source>
</evidence>
<keyword evidence="1" id="KW-0378">Hydrolase</keyword>
<sequence length="1155" mass="127902">MENRDNPKHAMNDDIFSLFGAPPAPVRPVEIARHVNALTITPPPPPQPLEAGNSSITCFLSCTDLHLPSVHTTAQTMLRGAMSVLGGASTPKNSKPPECMIQVDVKNAHRAPLVAVESLTTEKLRSRNPAFTVGIHFANDPSFIPPDSVVCFQVIMTEDSGSQGKKPVATAELAWLHLTQNYEHGASVVYLPLHCPYTDAGVLTIRFARTAPMRHPLLATQNQVVLGYAFPNANPSLLPTLVTEEMAEVGTSVQLPLVFLRQCRRELEGAYHLWRVRYNNAKKRLKHFADADEAMQSGCDVFRVSVLQARHLQPMKSMRKVPSKPLLSPKSFKKPGDGKAMDGGGGGGGFESVGVHPFAVVLFNETPTPHANINSTPWQVVGKTNTEYECTAPTWATNAQMSQCPHGAPSTDFFVSTHLHTKVEKRTQFVWYRPSRRQELSGAIQIDVCSENETDGHQPPVALGSVTLSLEELRPLFVPDAAAVVAHAVAFRSANWFPLKSKHGDVVGEVQCEIEVRLTSAAFAFESERETHFQKTAKADETPLFRLATQAMDRALRDTMHTPSDDDTYSIQFLHAHVKELGGYVKELDAMIRKAEARATSKTWFKGSTDKKKRDIQAMATNLHVSYLRKFNWPPSNSPRPSLQTPPPHERSSQADLLGLHGDAKLAGVDTNDNNHAIATYATVTCGAPTAHAIPDEGLMELEDKLVKTHKEISLMANGMKNLYHGRVMVEGGNVLVERPLLVPVTDDDSGLTTHGTDEDDDVNSAIALESKPGGGGRKVTHTAKKDKKGMFFPKLSRQSSDTHLLTLGQLRERFESTKYQYYFRKSVCVSQSVTALVTTFLAMLELHEDDPSTLSQWSQIGFVIGWESLISSQGKEWRMLSDAWVAIKCLERFSFQLDHTISEIVLEERSVDHEGYVCIHFSRYYCTYMYVHRYIIRIPTKQDMHLGLIAVTPVVFTQGINEMQSLANMVGSSGVELQSTINNASFKSLQMYHAKYLKTSNVESDSTAAHLLLDPLMAVVQSENAAAKNTRILLEASDVVRRLRGGRVTYCKSGKDRTAMSVTLEQARLLFKRVSGVNPLHLLGATEQLNIGAEELHAANIMREFGIRIEIANKNVGRYKYSFNAIQRKMLPDIYRPPMSTIQDIVTSVTARDS</sequence>
<evidence type="ECO:0008006" key="6">
    <source>
        <dbReference type="Google" id="ProtNLM"/>
    </source>
</evidence>
<name>A0A397C567_APHAT</name>
<comment type="caution">
    <text evidence="4">The sequence shown here is derived from an EMBL/GenBank/DDBJ whole genome shotgun (WGS) entry which is preliminary data.</text>
</comment>
<evidence type="ECO:0000256" key="3">
    <source>
        <dbReference type="SAM" id="MobiDB-lite"/>
    </source>
</evidence>
<keyword evidence="2" id="KW-0443">Lipid metabolism</keyword>
<dbReference type="EMBL" id="QUTC01012292">
    <property type="protein sequence ID" value="RHY37124.1"/>
    <property type="molecule type" value="Genomic_DNA"/>
</dbReference>
<protein>
    <recommendedName>
        <fullName evidence="6">Phosphatidylinositol-3,4-bisphosphate 4-phosphatase</fullName>
    </recommendedName>
</protein>
<evidence type="ECO:0000256" key="1">
    <source>
        <dbReference type="ARBA" id="ARBA00022801"/>
    </source>
</evidence>
<dbReference type="VEuPathDB" id="FungiDB:H257_01479"/>
<accession>A0A397C567</accession>
<dbReference type="GO" id="GO:0005737">
    <property type="term" value="C:cytoplasm"/>
    <property type="evidence" value="ECO:0007669"/>
    <property type="project" value="TreeGrafter"/>
</dbReference>
<dbReference type="PANTHER" id="PTHR12187">
    <property type="entry name" value="AGAP000124-PA"/>
    <property type="match status" value="1"/>
</dbReference>